<keyword evidence="2" id="KW-1185">Reference proteome</keyword>
<sequence>MVKLIRKGEDLPKWFDINNYESWRGVSYYDAVKAVMIRVRIWEWFYGDESSFYSEEDGLYQSLIEDLSRLSCDPFRIEGNGLMVCTAPSARAVVQIGDIEDYKIDFRFPHLKSRYLAAAEIAGEVTGRSVAAKEGRSVKELTLLDVMDWLDENKEMVSRLEERVDDLSVKYQWNHGEARKEVFNNVFLSSDDASLLKFDGGVTIEAEVQALRSHLLEKQGGNRARARSRQSDVEKLFRYKVAAYYDLKLWSRFSGVSITGRCMASALFPDGRFYENDMQPSKTFGGFISKLEDGYISELFLKAAEM</sequence>
<accession>A0ABU3NI23</accession>
<gene>
    <name evidence="1" type="ORF">RSO68_15215</name>
</gene>
<organism evidence="1 2">
    <name type="scientific">Halomonas saccharevitans</name>
    <dbReference type="NCBI Taxonomy" id="416872"/>
    <lineage>
        <taxon>Bacteria</taxon>
        <taxon>Pseudomonadati</taxon>
        <taxon>Pseudomonadota</taxon>
        <taxon>Gammaproteobacteria</taxon>
        <taxon>Oceanospirillales</taxon>
        <taxon>Halomonadaceae</taxon>
        <taxon>Halomonas</taxon>
    </lineage>
</organism>
<reference evidence="2" key="1">
    <citation type="submission" date="2023-07" db="EMBL/GenBank/DDBJ databases">
        <title>Substrates and metabolic shifts associated with increased methane emissions in unrestored hypersaline salterns.</title>
        <authorList>
            <person name="Bueno De Mesquita C.P."/>
            <person name="Tringe S.G."/>
        </authorList>
    </citation>
    <scope>NUCLEOTIDE SEQUENCE [LARGE SCALE GENOMIC DNA]</scope>
    <source>
        <strain evidence="2">I4</strain>
    </source>
</reference>
<dbReference type="Proteomes" id="UP001255917">
    <property type="component" value="Unassembled WGS sequence"/>
</dbReference>
<protein>
    <submittedName>
        <fullName evidence="1">DUF6387 family protein</fullName>
    </submittedName>
</protein>
<dbReference type="RefSeq" id="WP_315587203.1">
    <property type="nucleotide sequence ID" value="NZ_JAVXUR010000008.1"/>
</dbReference>
<proteinExistence type="predicted"/>
<name>A0ABU3NI23_9GAMM</name>
<comment type="caution">
    <text evidence="1">The sequence shown here is derived from an EMBL/GenBank/DDBJ whole genome shotgun (WGS) entry which is preliminary data.</text>
</comment>
<evidence type="ECO:0000313" key="2">
    <source>
        <dbReference type="Proteomes" id="UP001255917"/>
    </source>
</evidence>
<dbReference type="EMBL" id="JAVXUR010000008">
    <property type="protein sequence ID" value="MDT8880821.1"/>
    <property type="molecule type" value="Genomic_DNA"/>
</dbReference>
<evidence type="ECO:0000313" key="1">
    <source>
        <dbReference type="EMBL" id="MDT8880821.1"/>
    </source>
</evidence>